<evidence type="ECO:0000256" key="2">
    <source>
        <dbReference type="SAM" id="Phobius"/>
    </source>
</evidence>
<dbReference type="EMBL" id="AM711867">
    <property type="protein sequence ID" value="CAN00525.1"/>
    <property type="molecule type" value="Genomic_DNA"/>
</dbReference>
<feature type="transmembrane region" description="Helical" evidence="2">
    <location>
        <begin position="906"/>
        <end position="924"/>
    </location>
</feature>
<dbReference type="eggNOG" id="ENOG5033RTT">
    <property type="taxonomic scope" value="Bacteria"/>
</dbReference>
<organism evidence="4 5">
    <name type="scientific">Clavibacter michiganensis subsp. michiganensis (strain NCPPB 382)</name>
    <dbReference type="NCBI Taxonomy" id="443906"/>
    <lineage>
        <taxon>Bacteria</taxon>
        <taxon>Bacillati</taxon>
        <taxon>Actinomycetota</taxon>
        <taxon>Actinomycetes</taxon>
        <taxon>Micrococcales</taxon>
        <taxon>Microbacteriaceae</taxon>
        <taxon>Clavibacter</taxon>
    </lineage>
</organism>
<feature type="region of interest" description="Disordered" evidence="1">
    <location>
        <begin position="843"/>
        <end position="865"/>
    </location>
</feature>
<accession>A5CN88</accession>
<feature type="compositionally biased region" description="Polar residues" evidence="1">
    <location>
        <begin position="882"/>
        <end position="892"/>
    </location>
</feature>
<evidence type="ECO:0008006" key="6">
    <source>
        <dbReference type="Google" id="ProtNLM"/>
    </source>
</evidence>
<feature type="region of interest" description="Disordered" evidence="1">
    <location>
        <begin position="877"/>
        <end position="904"/>
    </location>
</feature>
<reference evidence="4 5" key="1">
    <citation type="journal article" date="2008" name="J. Bacteriol.">
        <title>The genome sequence of the tomato-pathogenic actinomycete Clavibacter michiganensis subsp. michiganensis NCPPB382 reveals a large island involved in pathogenicity.</title>
        <authorList>
            <person name="Gartemann K.H."/>
            <person name="Abt B."/>
            <person name="Bekel T."/>
            <person name="Burger A."/>
            <person name="Engemann J."/>
            <person name="Flugel M."/>
            <person name="Gaigalat L."/>
            <person name="Goesmann A."/>
            <person name="Grafen I."/>
            <person name="Kalinowski J."/>
            <person name="Kaup O."/>
            <person name="Kirchner O."/>
            <person name="Krause L."/>
            <person name="Linke B."/>
            <person name="McHardy A."/>
            <person name="Meyer F."/>
            <person name="Pohle S."/>
            <person name="Ruckert C."/>
            <person name="Schneiker S."/>
            <person name="Zellermann E.M."/>
            <person name="Puhler A."/>
            <person name="Eichenlaub R."/>
            <person name="Kaiser O."/>
            <person name="Bartels D."/>
        </authorList>
    </citation>
    <scope>NUCLEOTIDE SEQUENCE [LARGE SCALE GENOMIC DNA]</scope>
    <source>
        <strain evidence="4 5">NCPPB 382</strain>
    </source>
</reference>
<feature type="compositionally biased region" description="Low complexity" evidence="1">
    <location>
        <begin position="316"/>
        <end position="325"/>
    </location>
</feature>
<dbReference type="PANTHER" id="PTHR48148:SF3">
    <property type="entry name" value="KERATINOCYTE PROLINE-RICH PROTEIN"/>
    <property type="match status" value="1"/>
</dbReference>
<dbReference type="HOGENOM" id="CLU_311852_0_0_11"/>
<dbReference type="PANTHER" id="PTHR48148">
    <property type="entry name" value="KERATINOCYTE PROLINE-RICH PROTEIN"/>
    <property type="match status" value="1"/>
</dbReference>
<feature type="compositionally biased region" description="Gly residues" evidence="1">
    <location>
        <begin position="852"/>
        <end position="863"/>
    </location>
</feature>
<dbReference type="KEGG" id="cmi:CMM_0501"/>
<feature type="region of interest" description="Disordered" evidence="1">
    <location>
        <begin position="223"/>
        <end position="289"/>
    </location>
</feature>
<evidence type="ECO:0000313" key="4">
    <source>
        <dbReference type="EMBL" id="CAN00525.1"/>
    </source>
</evidence>
<dbReference type="AlphaFoldDB" id="A5CN88"/>
<keyword evidence="3" id="KW-0732">Signal</keyword>
<evidence type="ECO:0000313" key="5">
    <source>
        <dbReference type="Proteomes" id="UP000001564"/>
    </source>
</evidence>
<keyword evidence="5" id="KW-1185">Reference proteome</keyword>
<name>A5CN88_CLAM3</name>
<protein>
    <recommendedName>
        <fullName evidence="6">Gram-positive cocci surface proteins LPxTG domain-containing protein</fullName>
    </recommendedName>
</protein>
<dbReference type="RefSeq" id="WP_011931721.1">
    <property type="nucleotide sequence ID" value="NC_009480.1"/>
</dbReference>
<keyword evidence="2" id="KW-0472">Membrane</keyword>
<feature type="region of interest" description="Disordered" evidence="1">
    <location>
        <begin position="683"/>
        <end position="703"/>
    </location>
</feature>
<evidence type="ECO:0000256" key="1">
    <source>
        <dbReference type="SAM" id="MobiDB-lite"/>
    </source>
</evidence>
<dbReference type="Proteomes" id="UP000001564">
    <property type="component" value="Chromosome"/>
</dbReference>
<keyword evidence="2" id="KW-1133">Transmembrane helix</keyword>
<keyword evidence="2" id="KW-0812">Transmembrane</keyword>
<feature type="region of interest" description="Disordered" evidence="1">
    <location>
        <begin position="316"/>
        <end position="336"/>
    </location>
</feature>
<feature type="chain" id="PRO_5002680542" description="Gram-positive cocci surface proteins LPxTG domain-containing protein" evidence="3">
    <location>
        <begin position="42"/>
        <end position="941"/>
    </location>
</feature>
<proteinExistence type="predicted"/>
<sequence>MSRAMRGSTSRASLGLVGATGAVALAALLALGGLAPLAAHAADVVLARASGVEIIDIDGDTLTAPTPLAEWSAGAAVTRTAASTGDVLKLNTTRTTGLSSTAGPTGASSAIATGELTLRDRPAIVFSGLAVSCTPGGTPAVHVDRLTVGGVDVTADANATPGWSRDLPESVYGATRVIVGSTATGDDGSATTVGIDVEAEAGASEIWRVRAGSVTCAAAAAVPVPTPSASPTPAPTPVPDPDPTPAPGPTPAPDPSPAPAPGRVATGVTVTAPDGTRVIDGQPRVDGLDRSATADSLTASDGSPEHAASVHVETGADGTTTVGVGSFEQLPGSPADPLAEYRWTAFRVYGLTATIMPSGAVSTEFADPGSAVFVDGRWIDTTTDLYTGVDEQGAPRVTVAFGERETAADGTVTVTAVHYRDLTGAHPDVRLGTVVVPPAAGQVVGAYGVGVTAADGTVLVAPQPAATVAAPHASTDAVTGTGTDPDTASTVAVDLGTGDAAGTATVDVGGFRQVPDASTDPLADYRWPALRVNGLHAAVSAADAMTVSFADAGNAVFVDGVWIDTTTDLYTGVDEQGTPRVEVRFGERTVAADGTVTLTALHYRDLTGRHPEVRLGVVTVAAGSGTTPAPDPSPTPVVIVPDTAPTGWSAYGIRATGPSAVTATPVARPDATATGLAPDALAASDADAPSAGDTAADTAGDGAAGQIRASGIRLSSTRGSGSASLDDVDLYPGSRMAVRIRGLRVAVEEGTARVSSDGGLIAGQALAAGDIAPGTRFALPDGGSVLLAEDVTASAARTVTGLHLVDASGLAADVAAGVVTTAAVAVDPSGGSASGAGTGTGTGATGTAAGTPAGGTPAGGTSAGGASVAGTGALAPGALSADGSSPAGTSGANARGSLPRTGSSPASALALAALLLVVGSAAALEARRRRRAHQGRRPARA</sequence>
<evidence type="ECO:0000256" key="3">
    <source>
        <dbReference type="SAM" id="SignalP"/>
    </source>
</evidence>
<feature type="compositionally biased region" description="Pro residues" evidence="1">
    <location>
        <begin position="224"/>
        <end position="260"/>
    </location>
</feature>
<gene>
    <name evidence="4" type="ordered locus">CMM_0501</name>
</gene>
<feature type="signal peptide" evidence="3">
    <location>
        <begin position="1"/>
        <end position="41"/>
    </location>
</feature>